<evidence type="ECO:0000256" key="1">
    <source>
        <dbReference type="SAM" id="Phobius"/>
    </source>
</evidence>
<keyword evidence="1" id="KW-1133">Transmembrane helix</keyword>
<evidence type="ECO:0000259" key="2">
    <source>
        <dbReference type="Pfam" id="PF02517"/>
    </source>
</evidence>
<keyword evidence="3" id="KW-0645">Protease</keyword>
<feature type="domain" description="CAAX prenyl protease 2/Lysostaphin resistance protein A-like" evidence="2">
    <location>
        <begin position="92"/>
        <end position="179"/>
    </location>
</feature>
<accession>A0A7L5BTB8</accession>
<dbReference type="GO" id="GO:0008237">
    <property type="term" value="F:metallopeptidase activity"/>
    <property type="evidence" value="ECO:0007669"/>
    <property type="project" value="UniProtKB-KW"/>
</dbReference>
<keyword evidence="1" id="KW-0812">Transmembrane</keyword>
<sequence length="199" mass="21991">MLFFVGAPLAMTATFGRYPLFPVLIGLTLCAALLLQITPGWRWRMLLRGPVLGEWRIILLLVAATVSVSVAVIFAFAPHRFLDLPQHRTGLWLAIMAFYPLLSALPQEIIYRSLFFERYGALFPSKWAAVTANGAAFALGHLFFANGVTLSMTAVGGAFMGWAYLRHRSFGLAWVLHSLAGQIIFTVGLGIFFYHGAVR</sequence>
<name>A0A7L5BTB8_9RHOB</name>
<keyword evidence="3" id="KW-0482">Metalloprotease</keyword>
<feature type="transmembrane region" description="Helical" evidence="1">
    <location>
        <begin position="89"/>
        <end position="107"/>
    </location>
</feature>
<keyword evidence="3" id="KW-0378">Hydrolase</keyword>
<evidence type="ECO:0000313" key="3">
    <source>
        <dbReference type="EMBL" id="QIE54592.1"/>
    </source>
</evidence>
<dbReference type="KEGG" id="hdh:G5B40_03545"/>
<dbReference type="RefSeq" id="WP_165095077.1">
    <property type="nucleotide sequence ID" value="NZ_CP049056.1"/>
</dbReference>
<proteinExistence type="predicted"/>
<reference evidence="3 4" key="1">
    <citation type="submission" date="2020-02" db="EMBL/GenBank/DDBJ databases">
        <title>complete genome sequence of Rhodobacteraceae bacterium.</title>
        <authorList>
            <person name="Park J."/>
            <person name="Kim Y.-S."/>
            <person name="Kim K.-H."/>
        </authorList>
    </citation>
    <scope>NUCLEOTIDE SEQUENCE [LARGE SCALE GENOMIC DNA]</scope>
    <source>
        <strain evidence="3 4">RR4-56</strain>
    </source>
</reference>
<feature type="transmembrane region" description="Helical" evidence="1">
    <location>
        <begin position="57"/>
        <end position="77"/>
    </location>
</feature>
<dbReference type="AlphaFoldDB" id="A0A7L5BTB8"/>
<dbReference type="Proteomes" id="UP000503336">
    <property type="component" value="Chromosome"/>
</dbReference>
<dbReference type="Pfam" id="PF02517">
    <property type="entry name" value="Rce1-like"/>
    <property type="match status" value="1"/>
</dbReference>
<organism evidence="3 4">
    <name type="scientific">Pikeienuella piscinae</name>
    <dbReference type="NCBI Taxonomy" id="2748098"/>
    <lineage>
        <taxon>Bacteria</taxon>
        <taxon>Pseudomonadati</taxon>
        <taxon>Pseudomonadota</taxon>
        <taxon>Alphaproteobacteria</taxon>
        <taxon>Rhodobacterales</taxon>
        <taxon>Paracoccaceae</taxon>
        <taxon>Pikeienuella</taxon>
    </lineage>
</organism>
<gene>
    <name evidence="3" type="ORF">G5B40_03545</name>
</gene>
<dbReference type="InterPro" id="IPR003675">
    <property type="entry name" value="Rce1/LyrA-like_dom"/>
</dbReference>
<dbReference type="GO" id="GO:0004175">
    <property type="term" value="F:endopeptidase activity"/>
    <property type="evidence" value="ECO:0007669"/>
    <property type="project" value="UniProtKB-ARBA"/>
</dbReference>
<keyword evidence="4" id="KW-1185">Reference proteome</keyword>
<dbReference type="GO" id="GO:0080120">
    <property type="term" value="P:CAAX-box protein maturation"/>
    <property type="evidence" value="ECO:0007669"/>
    <property type="project" value="UniProtKB-ARBA"/>
</dbReference>
<feature type="transmembrane region" description="Helical" evidence="1">
    <location>
        <begin position="172"/>
        <end position="194"/>
    </location>
</feature>
<keyword evidence="1" id="KW-0472">Membrane</keyword>
<feature type="transmembrane region" description="Helical" evidence="1">
    <location>
        <begin position="20"/>
        <end position="37"/>
    </location>
</feature>
<evidence type="ECO:0000313" key="4">
    <source>
        <dbReference type="Proteomes" id="UP000503336"/>
    </source>
</evidence>
<dbReference type="GO" id="GO:0006508">
    <property type="term" value="P:proteolysis"/>
    <property type="evidence" value="ECO:0007669"/>
    <property type="project" value="UniProtKB-KW"/>
</dbReference>
<dbReference type="EMBL" id="CP049056">
    <property type="protein sequence ID" value="QIE54592.1"/>
    <property type="molecule type" value="Genomic_DNA"/>
</dbReference>
<feature type="transmembrane region" description="Helical" evidence="1">
    <location>
        <begin position="143"/>
        <end position="165"/>
    </location>
</feature>
<protein>
    <submittedName>
        <fullName evidence="3">CPBP family intramembrane metalloprotease</fullName>
    </submittedName>
</protein>